<evidence type="ECO:0000313" key="1">
    <source>
        <dbReference type="EMBL" id="KAA6371770.1"/>
    </source>
</evidence>
<dbReference type="EMBL" id="SNRW01014168">
    <property type="protein sequence ID" value="KAA6371770.1"/>
    <property type="molecule type" value="Genomic_DNA"/>
</dbReference>
<comment type="caution">
    <text evidence="1">The sequence shown here is derived from an EMBL/GenBank/DDBJ whole genome shotgun (WGS) entry which is preliminary data.</text>
</comment>
<proteinExistence type="predicted"/>
<dbReference type="Proteomes" id="UP000324800">
    <property type="component" value="Unassembled WGS sequence"/>
</dbReference>
<accession>A0A5J4UP35</accession>
<protein>
    <recommendedName>
        <fullName evidence="3">SPRY domain-containing protein</fullName>
    </recommendedName>
</protein>
<sequence length="175" mass="19672">AVQGPVQYTSQVPSIEDVQVDGDNFTHTKQNTNCATILFDPPIKSGVARFEVRSVRDLAIGIANESVKYNRNESSEAHGGMSHVGGWIENDEFKSGDRVAMELDMNSMPRTLTFFVNDVEQKNYVVNVPAAVRFYALLYKQGTQFKVLKFETLSIPTAKHLKGSRARKWGTEWEK</sequence>
<dbReference type="SUPFAM" id="SSF49899">
    <property type="entry name" value="Concanavalin A-like lectins/glucanases"/>
    <property type="match status" value="1"/>
</dbReference>
<evidence type="ECO:0008006" key="3">
    <source>
        <dbReference type="Google" id="ProtNLM"/>
    </source>
</evidence>
<dbReference type="OrthoDB" id="2306477at2759"/>
<dbReference type="InterPro" id="IPR043136">
    <property type="entry name" value="B30.2/SPRY_sf"/>
</dbReference>
<organism evidence="1 2">
    <name type="scientific">Streblomastix strix</name>
    <dbReference type="NCBI Taxonomy" id="222440"/>
    <lineage>
        <taxon>Eukaryota</taxon>
        <taxon>Metamonada</taxon>
        <taxon>Preaxostyla</taxon>
        <taxon>Oxymonadida</taxon>
        <taxon>Streblomastigidae</taxon>
        <taxon>Streblomastix</taxon>
    </lineage>
</organism>
<gene>
    <name evidence="1" type="ORF">EZS28_032702</name>
</gene>
<evidence type="ECO:0000313" key="2">
    <source>
        <dbReference type="Proteomes" id="UP000324800"/>
    </source>
</evidence>
<dbReference type="AlphaFoldDB" id="A0A5J4UP35"/>
<name>A0A5J4UP35_9EUKA</name>
<feature type="non-terminal residue" evidence="1">
    <location>
        <position position="1"/>
    </location>
</feature>
<dbReference type="Gene3D" id="2.60.120.920">
    <property type="match status" value="1"/>
</dbReference>
<dbReference type="InterPro" id="IPR013320">
    <property type="entry name" value="ConA-like_dom_sf"/>
</dbReference>
<reference evidence="1 2" key="1">
    <citation type="submission" date="2019-03" db="EMBL/GenBank/DDBJ databases">
        <title>Single cell metagenomics reveals metabolic interactions within the superorganism composed of flagellate Streblomastix strix and complex community of Bacteroidetes bacteria on its surface.</title>
        <authorList>
            <person name="Treitli S.C."/>
            <person name="Kolisko M."/>
            <person name="Husnik F."/>
            <person name="Keeling P."/>
            <person name="Hampl V."/>
        </authorList>
    </citation>
    <scope>NUCLEOTIDE SEQUENCE [LARGE SCALE GENOMIC DNA]</scope>
    <source>
        <strain evidence="1">ST1C</strain>
    </source>
</reference>